<dbReference type="EC" id="3.1.4.58" evidence="2"/>
<dbReference type="InterPro" id="IPR004175">
    <property type="entry name" value="RNA_CPDase"/>
</dbReference>
<evidence type="ECO:0000256" key="2">
    <source>
        <dbReference type="HAMAP-Rule" id="MF_01940"/>
    </source>
</evidence>
<dbReference type="STRING" id="1052260.SAMN05660199_01967"/>
<reference evidence="4" key="1">
    <citation type="submission" date="2016-10" db="EMBL/GenBank/DDBJ databases">
        <authorList>
            <person name="Varghese N."/>
            <person name="Submissions S."/>
        </authorList>
    </citation>
    <scope>NUCLEOTIDE SEQUENCE [LARGE SCALE GENOMIC DNA]</scope>
    <source>
        <strain evidence="4">DSM 45843</strain>
    </source>
</reference>
<dbReference type="Proteomes" id="UP000199088">
    <property type="component" value="Unassembled WGS sequence"/>
</dbReference>
<dbReference type="GO" id="GO:0008664">
    <property type="term" value="F:RNA 2',3'-cyclic 3'-phosphodiesterase activity"/>
    <property type="evidence" value="ECO:0007669"/>
    <property type="project" value="UniProtKB-EC"/>
</dbReference>
<dbReference type="AlphaFoldDB" id="A0A1H0JG05"/>
<feature type="active site" description="Proton acceptor" evidence="2">
    <location>
        <position position="113"/>
    </location>
</feature>
<dbReference type="SUPFAM" id="SSF55144">
    <property type="entry name" value="LigT-like"/>
    <property type="match status" value="1"/>
</dbReference>
<dbReference type="InterPro" id="IPR009097">
    <property type="entry name" value="Cyclic_Pdiesterase"/>
</dbReference>
<dbReference type="HAMAP" id="MF_01940">
    <property type="entry name" value="RNA_CPDase"/>
    <property type="match status" value="1"/>
</dbReference>
<feature type="short sequence motif" description="HXTX 1" evidence="2">
    <location>
        <begin position="27"/>
        <end position="30"/>
    </location>
</feature>
<comment type="similarity">
    <text evidence="2">Belongs to the 2H phosphoesterase superfamily. ThpR family.</text>
</comment>
<comment type="function">
    <text evidence="2">Hydrolyzes RNA 2',3'-cyclic phosphodiester to an RNA 2'-phosphomonoester.</text>
</comment>
<evidence type="ECO:0000256" key="1">
    <source>
        <dbReference type="ARBA" id="ARBA00022801"/>
    </source>
</evidence>
<dbReference type="EMBL" id="FNIR01000005">
    <property type="protein sequence ID" value="SDO42687.1"/>
    <property type="molecule type" value="Genomic_DNA"/>
</dbReference>
<keyword evidence="3" id="KW-0436">Ligase</keyword>
<dbReference type="PANTHER" id="PTHR35561">
    <property type="entry name" value="RNA 2',3'-CYCLIC PHOSPHODIESTERASE"/>
    <property type="match status" value="1"/>
</dbReference>
<feature type="active site" description="Proton donor" evidence="2">
    <location>
        <position position="27"/>
    </location>
</feature>
<feature type="short sequence motif" description="HXTX 2" evidence="2">
    <location>
        <begin position="113"/>
        <end position="116"/>
    </location>
</feature>
<organism evidence="3 4">
    <name type="scientific">Klenkia soli</name>
    <dbReference type="NCBI Taxonomy" id="1052260"/>
    <lineage>
        <taxon>Bacteria</taxon>
        <taxon>Bacillati</taxon>
        <taxon>Actinomycetota</taxon>
        <taxon>Actinomycetes</taxon>
        <taxon>Geodermatophilales</taxon>
        <taxon>Geodermatophilaceae</taxon>
        <taxon>Klenkia</taxon>
    </lineage>
</organism>
<dbReference type="GO" id="GO:0016874">
    <property type="term" value="F:ligase activity"/>
    <property type="evidence" value="ECO:0007669"/>
    <property type="project" value="UniProtKB-KW"/>
</dbReference>
<evidence type="ECO:0000313" key="4">
    <source>
        <dbReference type="Proteomes" id="UP000199088"/>
    </source>
</evidence>
<evidence type="ECO:0000313" key="3">
    <source>
        <dbReference type="EMBL" id="SDO42687.1"/>
    </source>
</evidence>
<dbReference type="Pfam" id="PF13563">
    <property type="entry name" value="2_5_RNA_ligase2"/>
    <property type="match status" value="1"/>
</dbReference>
<keyword evidence="1 2" id="KW-0378">Hydrolase</keyword>
<dbReference type="Gene3D" id="3.90.1140.10">
    <property type="entry name" value="Cyclic phosphodiesterase"/>
    <property type="match status" value="1"/>
</dbReference>
<proteinExistence type="inferred from homology"/>
<accession>A0A1H0JG05</accession>
<name>A0A1H0JG05_9ACTN</name>
<dbReference type="GO" id="GO:0004113">
    <property type="term" value="F:2',3'-cyclic-nucleotide 3'-phosphodiesterase activity"/>
    <property type="evidence" value="ECO:0007669"/>
    <property type="project" value="InterPro"/>
</dbReference>
<comment type="catalytic activity">
    <reaction evidence="2">
        <text>a 3'-end 2',3'-cyclophospho-ribonucleotide-RNA + H2O = a 3'-end 2'-phospho-ribonucleotide-RNA + H(+)</text>
        <dbReference type="Rhea" id="RHEA:11828"/>
        <dbReference type="Rhea" id="RHEA-COMP:10464"/>
        <dbReference type="Rhea" id="RHEA-COMP:17353"/>
        <dbReference type="ChEBI" id="CHEBI:15377"/>
        <dbReference type="ChEBI" id="CHEBI:15378"/>
        <dbReference type="ChEBI" id="CHEBI:83064"/>
        <dbReference type="ChEBI" id="CHEBI:173113"/>
        <dbReference type="EC" id="3.1.4.58"/>
    </reaction>
</comment>
<dbReference type="NCBIfam" id="TIGR02258">
    <property type="entry name" value="2_5_ligase"/>
    <property type="match status" value="1"/>
</dbReference>
<sequence length="169" mass="17612">MAALGRAVDGIRDAPGAPRWADPASLHVTLAFLGDVPRARLTGLLSALGPAVVGSRAVTLQLTGAGRFGGRRPRVLWAGVGGDVDALTVLADRLAAAARHAGVPVDERPFRPHLTLGRWPGPGTPDVGLVDRLAGDHGPAWPVTEVVLWRSPAGRPHERVTGWPSAHQA</sequence>
<protein>
    <recommendedName>
        <fullName evidence="2">RNA 2',3'-cyclic phosphodiesterase</fullName>
        <shortName evidence="2">RNA 2',3'-CPDase</shortName>
        <ecNumber evidence="2">3.1.4.58</ecNumber>
    </recommendedName>
</protein>
<gene>
    <name evidence="3" type="ORF">SAMN05660199_01967</name>
</gene>
<dbReference type="PANTHER" id="PTHR35561:SF1">
    <property type="entry name" value="RNA 2',3'-CYCLIC PHOSPHODIESTERASE"/>
    <property type="match status" value="1"/>
</dbReference>
<keyword evidence="4" id="KW-1185">Reference proteome</keyword>